<dbReference type="Proteomes" id="UP000449547">
    <property type="component" value="Unassembled WGS sequence"/>
</dbReference>
<sequence length="615" mass="69826">MLAIARVARAARAARVASRRLPTTTPAVVAGPALRQLSSSRRHLNATPAEETPSTSKFFEYTWGTWLHNDKLEKARRQTKFDVDSLTHQLHTYKPQAGLLPPTKQSGISWLDHNVAALLGEHGRQAKQISSIHEGKHHHVYKIDFDGTDTSLVLRVPYKLESDAAIARKIKSEAAVLDFLHTKAQLNVPRLVAYAPDAQNPVGSPFTLMEYVSGDLLMKQWNPLAEASDNVNDDLKRVIDPISDFQAQVNKYTFTKYGSLYFADDVDPEHATDEPAYTGETDDNLVNRWKIGPSIEQSYAKNKRLLPAETIKQFAGPWPRDSPDAIISDLAQLELENARQRLARVAANAGGDANKDLLREQIKTFENFAKVAPKLINPHSPSIMHVDEQFQPRLYLPDLDPLNVIDGPNGLVFIDFEYAVIKPFLYQQYPQFITYDGDKIYDLENEIPEWDQLDELDQGHFKFMHYKTRNQHLWEHALNDRSHDLIAIASPHIKNLKAPYVHTLNISNDEDHLYVEDSMIALAPSWQAYTDAQLTNTEDPDYPIKYDEKYVEEMQSKLRDYQTILSSEPFAAIGGWVPQDMFDNLKAQGFIEQDHNGNYSIAKNKVLQEDDADTE</sequence>
<evidence type="ECO:0000256" key="1">
    <source>
        <dbReference type="ARBA" id="ARBA00004173"/>
    </source>
</evidence>
<dbReference type="OMA" id="GWIPQDM"/>
<dbReference type="InterPro" id="IPR002575">
    <property type="entry name" value="Aminoglycoside_PTrfase"/>
</dbReference>
<evidence type="ECO:0000256" key="5">
    <source>
        <dbReference type="ARBA" id="ARBA00023128"/>
    </source>
</evidence>
<protein>
    <recommendedName>
        <fullName evidence="3">Altered inheritance of mitochondria protein 9, mitochondrial</fullName>
    </recommendedName>
    <alternativeName>
        <fullName evidence="6">Found in mitochondrial proteome protein 29</fullName>
    </alternativeName>
</protein>
<dbReference type="AlphaFoldDB" id="A0A642UTP9"/>
<dbReference type="GO" id="GO:0005739">
    <property type="term" value="C:mitochondrion"/>
    <property type="evidence" value="ECO:0007669"/>
    <property type="project" value="UniProtKB-SubCell"/>
</dbReference>
<comment type="similarity">
    <text evidence="2">Belongs to the AIM9 family.</text>
</comment>
<keyword evidence="9" id="KW-1185">Reference proteome</keyword>
<organism evidence="8 9">
    <name type="scientific">Diutina rugosa</name>
    <name type="common">Yeast</name>
    <name type="synonym">Candida rugosa</name>
    <dbReference type="NCBI Taxonomy" id="5481"/>
    <lineage>
        <taxon>Eukaryota</taxon>
        <taxon>Fungi</taxon>
        <taxon>Dikarya</taxon>
        <taxon>Ascomycota</taxon>
        <taxon>Saccharomycotina</taxon>
        <taxon>Pichiomycetes</taxon>
        <taxon>Debaryomycetaceae</taxon>
        <taxon>Diutina</taxon>
    </lineage>
</organism>
<dbReference type="VEuPathDB" id="FungiDB:DIURU_003131"/>
<keyword evidence="5" id="KW-0496">Mitochondrion</keyword>
<evidence type="ECO:0000256" key="4">
    <source>
        <dbReference type="ARBA" id="ARBA00022946"/>
    </source>
</evidence>
<evidence type="ECO:0000256" key="6">
    <source>
        <dbReference type="ARBA" id="ARBA00031849"/>
    </source>
</evidence>
<dbReference type="RefSeq" id="XP_034012040.1">
    <property type="nucleotide sequence ID" value="XM_034155860.1"/>
</dbReference>
<feature type="domain" description="Aminoglycoside phosphotransferase" evidence="7">
    <location>
        <begin position="131"/>
        <end position="426"/>
    </location>
</feature>
<comment type="caution">
    <text evidence="8">The sequence shown here is derived from an EMBL/GenBank/DDBJ whole genome shotgun (WGS) entry which is preliminary data.</text>
</comment>
<dbReference type="Pfam" id="PF01636">
    <property type="entry name" value="APH"/>
    <property type="match status" value="1"/>
</dbReference>
<name>A0A642UTP9_DIURU</name>
<dbReference type="InterPro" id="IPR051035">
    <property type="entry name" value="Mito_inheritance_9"/>
</dbReference>
<evidence type="ECO:0000313" key="8">
    <source>
        <dbReference type="EMBL" id="KAA8901603.1"/>
    </source>
</evidence>
<keyword evidence="4" id="KW-0809">Transit peptide</keyword>
<dbReference type="EMBL" id="SWFT01000101">
    <property type="protein sequence ID" value="KAA8901603.1"/>
    <property type="molecule type" value="Genomic_DNA"/>
</dbReference>
<dbReference type="PANTHER" id="PTHR36091">
    <property type="entry name" value="ALTERED INHERITANCE OF MITOCHONDRIA PROTEIN 9, MITOCHONDRIAL"/>
    <property type="match status" value="1"/>
</dbReference>
<evidence type="ECO:0000313" key="9">
    <source>
        <dbReference type="Proteomes" id="UP000449547"/>
    </source>
</evidence>
<evidence type="ECO:0000256" key="2">
    <source>
        <dbReference type="ARBA" id="ARBA00005543"/>
    </source>
</evidence>
<comment type="subcellular location">
    <subcellularLocation>
        <location evidence="1">Mitochondrion</location>
    </subcellularLocation>
</comment>
<accession>A0A642UTP9</accession>
<dbReference type="Gene3D" id="3.30.200.20">
    <property type="entry name" value="Phosphorylase Kinase, domain 1"/>
    <property type="match status" value="1"/>
</dbReference>
<dbReference type="OrthoDB" id="2968323at2759"/>
<dbReference type="PANTHER" id="PTHR36091:SF1">
    <property type="entry name" value="ALTERED INHERITANCE OF MITOCHONDRIA PROTEIN 9, MITOCHONDRIAL"/>
    <property type="match status" value="1"/>
</dbReference>
<reference evidence="8 9" key="1">
    <citation type="submission" date="2019-07" db="EMBL/GenBank/DDBJ databases">
        <title>Genome assembly of two rare yeast pathogens: Diutina rugosa and Trichomonascus ciferrii.</title>
        <authorList>
            <person name="Mixao V."/>
            <person name="Saus E."/>
            <person name="Hansen A."/>
            <person name="Lass-Flor C."/>
            <person name="Gabaldon T."/>
        </authorList>
    </citation>
    <scope>NUCLEOTIDE SEQUENCE [LARGE SCALE GENOMIC DNA]</scope>
    <source>
        <strain evidence="8 9">CBS 613</strain>
    </source>
</reference>
<dbReference type="InterPro" id="IPR011009">
    <property type="entry name" value="Kinase-like_dom_sf"/>
</dbReference>
<proteinExistence type="inferred from homology"/>
<dbReference type="GeneID" id="54781782"/>
<evidence type="ECO:0000256" key="3">
    <source>
        <dbReference type="ARBA" id="ARBA00016197"/>
    </source>
</evidence>
<gene>
    <name evidence="8" type="ORF">DIURU_003131</name>
</gene>
<dbReference type="SUPFAM" id="SSF56112">
    <property type="entry name" value="Protein kinase-like (PK-like)"/>
    <property type="match status" value="1"/>
</dbReference>
<evidence type="ECO:0000259" key="7">
    <source>
        <dbReference type="Pfam" id="PF01636"/>
    </source>
</evidence>